<sequence length="382" mass="41049">MKKISLAQCNDYDPTRVREALVSLLEPLGGIGAFVRPGERVLLKPNLLAAKVPEAAVTTHPAVVKAVAELVREAGGRVLIGDSPGIGGFRKVADKSGISQAARESGAELVAFDETIELNGAGTFRRIAIARAYWEADKVINLPKLKTHEMMTMTCAVKNLFGVVVGAEKPAWHLKAGTSREQFARLLLEIYLLKKPTLNIVDAIVAMEGNGPGSGDPIKLGALIAGVNPVAVDTVAGRLAGIPAELLHVEREAARMGLPGAEIGALELFGVPPDRFGGKRFKLPTGLDVQFGLPAFIKNGLRRHLLSFPVADARRCVLCGICRDACPPEAIQIKNSSLVVNQKSCIRCWCCRELCPHDAMQVRRGALLRIATAFSRPRGKRR</sequence>
<proteinExistence type="predicted"/>
<evidence type="ECO:0000256" key="3">
    <source>
        <dbReference type="ARBA" id="ARBA00023004"/>
    </source>
</evidence>
<name>A0A5A9XGU3_9BACT</name>
<keyword evidence="2" id="KW-0479">Metal-binding</keyword>
<evidence type="ECO:0000259" key="5">
    <source>
        <dbReference type="PROSITE" id="PS51379"/>
    </source>
</evidence>
<dbReference type="SUPFAM" id="SSF54862">
    <property type="entry name" value="4Fe-4S ferredoxins"/>
    <property type="match status" value="1"/>
</dbReference>
<comment type="caution">
    <text evidence="6">The sequence shown here is derived from an EMBL/GenBank/DDBJ whole genome shotgun (WGS) entry which is preliminary data.</text>
</comment>
<reference evidence="6 7" key="1">
    <citation type="submission" date="2019-04" db="EMBL/GenBank/DDBJ databases">
        <title>Geobacter ruber sp. nov., ferric-reducing bacteria isolated from paddy soil.</title>
        <authorList>
            <person name="Xu Z."/>
            <person name="Masuda Y."/>
            <person name="Itoh H."/>
            <person name="Senoo K."/>
        </authorList>
    </citation>
    <scope>NUCLEOTIDE SEQUENCE [LARGE SCALE GENOMIC DNA]</scope>
    <source>
        <strain evidence="6 7">Red88</strain>
    </source>
</reference>
<dbReference type="PROSITE" id="PS00198">
    <property type="entry name" value="4FE4S_FER_1"/>
    <property type="match status" value="2"/>
</dbReference>
<evidence type="ECO:0000313" key="7">
    <source>
        <dbReference type="Proteomes" id="UP000324298"/>
    </source>
</evidence>
<dbReference type="PANTHER" id="PTHR24960:SF76">
    <property type="entry name" value="4FE-4S FERREDOXIN-TYPE DOMAIN-CONTAINING PROTEIN"/>
    <property type="match status" value="1"/>
</dbReference>
<keyword evidence="1" id="KW-0004">4Fe-4S</keyword>
<feature type="domain" description="4Fe-4S ferredoxin-type" evidence="5">
    <location>
        <begin position="337"/>
        <end position="365"/>
    </location>
</feature>
<dbReference type="GO" id="GO:0046872">
    <property type="term" value="F:metal ion binding"/>
    <property type="evidence" value="ECO:0007669"/>
    <property type="project" value="UniProtKB-KW"/>
</dbReference>
<dbReference type="PROSITE" id="PS51379">
    <property type="entry name" value="4FE4S_FER_2"/>
    <property type="match status" value="2"/>
</dbReference>
<dbReference type="OrthoDB" id="9807879at2"/>
<keyword evidence="4" id="KW-0411">Iron-sulfur</keyword>
<evidence type="ECO:0000256" key="4">
    <source>
        <dbReference type="ARBA" id="ARBA00023014"/>
    </source>
</evidence>
<evidence type="ECO:0000313" key="6">
    <source>
        <dbReference type="EMBL" id="KAA0891715.1"/>
    </source>
</evidence>
<dbReference type="Gene3D" id="3.30.70.20">
    <property type="match status" value="1"/>
</dbReference>
<keyword evidence="3" id="KW-0408">Iron</keyword>
<accession>A0A5A9XGU3</accession>
<gene>
    <name evidence="6" type="ORF">ET418_09745</name>
</gene>
<dbReference type="PANTHER" id="PTHR24960">
    <property type="entry name" value="PHOTOSYSTEM I IRON-SULFUR CENTER-RELATED"/>
    <property type="match status" value="1"/>
</dbReference>
<dbReference type="AlphaFoldDB" id="A0A5A9XGU3"/>
<dbReference type="Proteomes" id="UP000324298">
    <property type="component" value="Unassembled WGS sequence"/>
</dbReference>
<dbReference type="GO" id="GO:0051539">
    <property type="term" value="F:4 iron, 4 sulfur cluster binding"/>
    <property type="evidence" value="ECO:0007669"/>
    <property type="project" value="UniProtKB-KW"/>
</dbReference>
<evidence type="ECO:0000256" key="2">
    <source>
        <dbReference type="ARBA" id="ARBA00022723"/>
    </source>
</evidence>
<dbReference type="Pfam" id="PF04015">
    <property type="entry name" value="DUF362"/>
    <property type="match status" value="1"/>
</dbReference>
<dbReference type="InterPro" id="IPR050157">
    <property type="entry name" value="PSI_iron-sulfur_center"/>
</dbReference>
<organism evidence="6 7">
    <name type="scientific">Oryzomonas rubra</name>
    <dbReference type="NCBI Taxonomy" id="2509454"/>
    <lineage>
        <taxon>Bacteria</taxon>
        <taxon>Pseudomonadati</taxon>
        <taxon>Thermodesulfobacteriota</taxon>
        <taxon>Desulfuromonadia</taxon>
        <taxon>Geobacterales</taxon>
        <taxon>Geobacteraceae</taxon>
        <taxon>Oryzomonas</taxon>
    </lineage>
</organism>
<feature type="domain" description="4Fe-4S ferredoxin-type" evidence="5">
    <location>
        <begin position="307"/>
        <end position="336"/>
    </location>
</feature>
<evidence type="ECO:0000256" key="1">
    <source>
        <dbReference type="ARBA" id="ARBA00022485"/>
    </source>
</evidence>
<protein>
    <submittedName>
        <fullName evidence="6">DUF362 domain-containing protein</fullName>
    </submittedName>
</protein>
<dbReference type="Pfam" id="PF13237">
    <property type="entry name" value="Fer4_10"/>
    <property type="match status" value="1"/>
</dbReference>
<dbReference type="InterPro" id="IPR007160">
    <property type="entry name" value="DUF362"/>
</dbReference>
<keyword evidence="7" id="KW-1185">Reference proteome</keyword>
<dbReference type="InterPro" id="IPR017900">
    <property type="entry name" value="4Fe4S_Fe_S_CS"/>
</dbReference>
<dbReference type="InterPro" id="IPR017896">
    <property type="entry name" value="4Fe4S_Fe-S-bd"/>
</dbReference>
<dbReference type="RefSeq" id="WP_149307414.1">
    <property type="nucleotide sequence ID" value="NZ_SRSD01000005.1"/>
</dbReference>
<dbReference type="EMBL" id="SRSD01000005">
    <property type="protein sequence ID" value="KAA0891715.1"/>
    <property type="molecule type" value="Genomic_DNA"/>
</dbReference>